<evidence type="ECO:0000256" key="1">
    <source>
        <dbReference type="SAM" id="MobiDB-lite"/>
    </source>
</evidence>
<feature type="region of interest" description="Disordered" evidence="1">
    <location>
        <begin position="80"/>
        <end position="116"/>
    </location>
</feature>
<dbReference type="EMBL" id="KU963256">
    <property type="protein sequence ID" value="AMS03262.1"/>
    <property type="molecule type" value="Genomic_DNA"/>
</dbReference>
<protein>
    <submittedName>
        <fullName evidence="2">Uncharacterized protein</fullName>
    </submittedName>
</protein>
<evidence type="ECO:0000313" key="3">
    <source>
        <dbReference type="Proteomes" id="UP000201844"/>
    </source>
</evidence>
<dbReference type="RefSeq" id="YP_009304278.1">
    <property type="nucleotide sequence ID" value="NC_031267.1"/>
</dbReference>
<keyword evidence="3" id="KW-1185">Reference proteome</keyword>
<dbReference type="Proteomes" id="UP000201844">
    <property type="component" value="Segment"/>
</dbReference>
<gene>
    <name evidence="2" type="primary">19</name>
    <name evidence="2" type="ORF">SEA_LUCKY10_19</name>
</gene>
<name>A0A142KAX9_9CAUD</name>
<proteinExistence type="predicted"/>
<organism evidence="2 3">
    <name type="scientific">Gordonia phage Lucky10</name>
    <dbReference type="NCBI Taxonomy" id="1821557"/>
    <lineage>
        <taxon>Viruses</taxon>
        <taxon>Duplodnaviria</taxon>
        <taxon>Heunggongvirae</taxon>
        <taxon>Uroviricota</taxon>
        <taxon>Caudoviricetes</taxon>
        <taxon>Luckytenvirus</taxon>
        <taxon>Luckytenvirus lucky10</taxon>
    </lineage>
</organism>
<feature type="compositionally biased region" description="Basic and acidic residues" evidence="1">
    <location>
        <begin position="92"/>
        <end position="101"/>
    </location>
</feature>
<evidence type="ECO:0000313" key="2">
    <source>
        <dbReference type="EMBL" id="AMS03262.1"/>
    </source>
</evidence>
<dbReference type="GeneID" id="29123285"/>
<sequence>MTETEPQPKSERDLRVEKLSAALLHALLFANEQPYPLSVPAAVKVAEMLDDLGVRQTDEMAAEVELPGWVMQRLREEAPEVPVDADPFEPQETERVAEAPKRPSRIAKSKMGVVVQ</sequence>
<reference evidence="3" key="1">
    <citation type="submission" date="2016-03" db="EMBL/GenBank/DDBJ databases">
        <authorList>
            <person name="Ploux O."/>
        </authorList>
    </citation>
    <scope>NUCLEOTIDE SEQUENCE [LARGE SCALE GENOMIC DNA]</scope>
</reference>
<accession>A0A142KAX9</accession>
<dbReference type="KEGG" id="vg:29123285"/>